<name>A0ABM1BSF5_LIMPO</name>
<comment type="cofactor">
    <cofactor evidence="1">
        <name>Mg(2+)</name>
        <dbReference type="ChEBI" id="CHEBI:18420"/>
    </cofactor>
</comment>
<dbReference type="GeneID" id="106471702"/>
<evidence type="ECO:0000259" key="13">
    <source>
        <dbReference type="SMART" id="SM00090"/>
    </source>
</evidence>
<dbReference type="Gene3D" id="1.10.10.10">
    <property type="entry name" value="Winged helix-like DNA-binding domain superfamily/Winged helix DNA-binding domain"/>
    <property type="match status" value="1"/>
</dbReference>
<dbReference type="PANTHER" id="PTHR45852:SF1">
    <property type="entry name" value="SERINE_THREONINE-PROTEIN KINASE RIO2"/>
    <property type="match status" value="1"/>
</dbReference>
<dbReference type="InterPro" id="IPR018935">
    <property type="entry name" value="RIO_kinase_CS"/>
</dbReference>
<dbReference type="Gene3D" id="3.30.200.20">
    <property type="entry name" value="Phosphorylase Kinase, domain 1"/>
    <property type="match status" value="1"/>
</dbReference>
<keyword evidence="4" id="KW-0723">Serine/threonine-protein kinase</keyword>
<evidence type="ECO:0000313" key="15">
    <source>
        <dbReference type="RefSeq" id="XP_013787773.1"/>
    </source>
</evidence>
<keyword evidence="5" id="KW-0808">Transferase</keyword>
<keyword evidence="7" id="KW-0547">Nucleotide-binding</keyword>
<evidence type="ECO:0000256" key="5">
    <source>
        <dbReference type="ARBA" id="ARBA00022679"/>
    </source>
</evidence>
<keyword evidence="14" id="KW-1185">Reference proteome</keyword>
<dbReference type="InterPro" id="IPR018934">
    <property type="entry name" value="RIO_dom"/>
</dbReference>
<protein>
    <recommendedName>
        <fullName evidence="3">non-specific serine/threonine protein kinase</fullName>
        <ecNumber evidence="3">2.7.11.1</ecNumber>
    </recommendedName>
</protein>
<keyword evidence="10" id="KW-0460">Magnesium</keyword>
<dbReference type="Pfam" id="PF09202">
    <property type="entry name" value="Rio2_N"/>
    <property type="match status" value="1"/>
</dbReference>
<evidence type="ECO:0000256" key="10">
    <source>
        <dbReference type="ARBA" id="ARBA00022842"/>
    </source>
</evidence>
<comment type="catalytic activity">
    <reaction evidence="12">
        <text>L-seryl-[protein] + ATP = O-phospho-L-seryl-[protein] + ADP + H(+)</text>
        <dbReference type="Rhea" id="RHEA:17989"/>
        <dbReference type="Rhea" id="RHEA-COMP:9863"/>
        <dbReference type="Rhea" id="RHEA-COMP:11604"/>
        <dbReference type="ChEBI" id="CHEBI:15378"/>
        <dbReference type="ChEBI" id="CHEBI:29999"/>
        <dbReference type="ChEBI" id="CHEBI:30616"/>
        <dbReference type="ChEBI" id="CHEBI:83421"/>
        <dbReference type="ChEBI" id="CHEBI:456216"/>
        <dbReference type="EC" id="2.7.11.1"/>
    </reaction>
</comment>
<gene>
    <name evidence="15" type="primary">LOC106471702</name>
</gene>
<dbReference type="InterPro" id="IPR036390">
    <property type="entry name" value="WH_DNA-bd_sf"/>
</dbReference>
<dbReference type="SUPFAM" id="SSF56112">
    <property type="entry name" value="Protein kinase-like (PK-like)"/>
    <property type="match status" value="1"/>
</dbReference>
<evidence type="ECO:0000256" key="12">
    <source>
        <dbReference type="ARBA" id="ARBA00048679"/>
    </source>
</evidence>
<dbReference type="InterPro" id="IPR000687">
    <property type="entry name" value="RIO_kinase"/>
</dbReference>
<dbReference type="RefSeq" id="XP_013787773.1">
    <property type="nucleotide sequence ID" value="XM_013932319.2"/>
</dbReference>
<dbReference type="InterPro" id="IPR036388">
    <property type="entry name" value="WH-like_DNA-bd_sf"/>
</dbReference>
<evidence type="ECO:0000256" key="3">
    <source>
        <dbReference type="ARBA" id="ARBA00012513"/>
    </source>
</evidence>
<keyword evidence="6" id="KW-0479">Metal-binding</keyword>
<dbReference type="Pfam" id="PF01163">
    <property type="entry name" value="RIO1"/>
    <property type="match status" value="1"/>
</dbReference>
<dbReference type="InterPro" id="IPR011009">
    <property type="entry name" value="Kinase-like_dom_sf"/>
</dbReference>
<evidence type="ECO:0000256" key="7">
    <source>
        <dbReference type="ARBA" id="ARBA00022741"/>
    </source>
</evidence>
<evidence type="ECO:0000256" key="6">
    <source>
        <dbReference type="ARBA" id="ARBA00022723"/>
    </source>
</evidence>
<evidence type="ECO:0000313" key="14">
    <source>
        <dbReference type="Proteomes" id="UP000694941"/>
    </source>
</evidence>
<comment type="catalytic activity">
    <reaction evidence="11">
        <text>L-threonyl-[protein] + ATP = O-phospho-L-threonyl-[protein] + ADP + H(+)</text>
        <dbReference type="Rhea" id="RHEA:46608"/>
        <dbReference type="Rhea" id="RHEA-COMP:11060"/>
        <dbReference type="Rhea" id="RHEA-COMP:11605"/>
        <dbReference type="ChEBI" id="CHEBI:15378"/>
        <dbReference type="ChEBI" id="CHEBI:30013"/>
        <dbReference type="ChEBI" id="CHEBI:30616"/>
        <dbReference type="ChEBI" id="CHEBI:61977"/>
        <dbReference type="ChEBI" id="CHEBI:456216"/>
        <dbReference type="EC" id="2.7.11.1"/>
    </reaction>
</comment>
<keyword evidence="8" id="KW-0418">Kinase</keyword>
<evidence type="ECO:0000256" key="8">
    <source>
        <dbReference type="ARBA" id="ARBA00022777"/>
    </source>
</evidence>
<reference evidence="15" key="1">
    <citation type="submission" date="2025-08" db="UniProtKB">
        <authorList>
            <consortium name="RefSeq"/>
        </authorList>
    </citation>
    <scope>IDENTIFICATION</scope>
    <source>
        <tissue evidence="15">Muscle</tissue>
    </source>
</reference>
<dbReference type="InterPro" id="IPR030484">
    <property type="entry name" value="Rio2"/>
</dbReference>
<accession>A0ABM1BSF5</accession>
<evidence type="ECO:0000256" key="1">
    <source>
        <dbReference type="ARBA" id="ARBA00001946"/>
    </source>
</evidence>
<evidence type="ECO:0000256" key="9">
    <source>
        <dbReference type="ARBA" id="ARBA00022840"/>
    </source>
</evidence>
<proteinExistence type="inferred from homology"/>
<comment type="similarity">
    <text evidence="2">Belongs to the protein kinase superfamily. RIO-type Ser/Thr kinase family.</text>
</comment>
<dbReference type="SUPFAM" id="SSF46785">
    <property type="entry name" value="Winged helix' DNA-binding domain"/>
    <property type="match status" value="1"/>
</dbReference>
<organism evidence="14 15">
    <name type="scientific">Limulus polyphemus</name>
    <name type="common">Atlantic horseshoe crab</name>
    <dbReference type="NCBI Taxonomy" id="6850"/>
    <lineage>
        <taxon>Eukaryota</taxon>
        <taxon>Metazoa</taxon>
        <taxon>Ecdysozoa</taxon>
        <taxon>Arthropoda</taxon>
        <taxon>Chelicerata</taxon>
        <taxon>Merostomata</taxon>
        <taxon>Xiphosura</taxon>
        <taxon>Limulidae</taxon>
        <taxon>Limulus</taxon>
    </lineage>
</organism>
<dbReference type="Proteomes" id="UP000694941">
    <property type="component" value="Unplaced"/>
</dbReference>
<dbReference type="SMART" id="SM00090">
    <property type="entry name" value="RIO"/>
    <property type="match status" value="1"/>
</dbReference>
<evidence type="ECO:0000256" key="2">
    <source>
        <dbReference type="ARBA" id="ARBA00009196"/>
    </source>
</evidence>
<keyword evidence="9" id="KW-0067">ATP-binding</keyword>
<dbReference type="InterPro" id="IPR015285">
    <property type="entry name" value="RIO2_wHTH_N"/>
</dbReference>
<dbReference type="PANTHER" id="PTHR45852">
    <property type="entry name" value="SER/THR-PROTEIN KINASE RIO2"/>
    <property type="match status" value="1"/>
</dbReference>
<dbReference type="EC" id="2.7.11.1" evidence="3"/>
<sequence length="511" mass="59104">MGKLNVSLLRYMSKDDFRVLTAVEMGMKNHELVPAPLIASIASLKHGGCHKHLKELTKNKLLSYERGKRYDGYRLTFMGYDYLALRVLSNKNVVMSVGNQIGVGKESDIYIVADEDGKEMVLKIHRLGRTSFRRLKEKRDYHRHRHKASWIYLSRLAAVKEFAFMKALYERDFPVPKPVDFNRHCVVMEMVKGYPLCQVHHVADPPILYDDLMNLLVRLATHGLIHGDFNEFNIMLDEKDHATLIDFPQMVSTMHPNAEWYFDRDVACVREFFKKRFDFQSELYPIFADIQREDTLDFSTAASGFSKELQEDLEEAIQLMNEDEVGNDIEENDMSEIAQEEDEPNYCSNTPAQINIENLPKHGSMMQKFLEEAHQTELEDDAPILIDDNSIDESFEILKIETQSKISKDNQEMNTDNSEVNEVEKERSLQDHAKETNSQVGGCAQSVIYSVTSTATIAPEEIRNRVKKHIRKREISQGHRMRVKGEANSVNRNRRENRDAIKQTLSGFWCE</sequence>
<evidence type="ECO:0000256" key="4">
    <source>
        <dbReference type="ARBA" id="ARBA00022527"/>
    </source>
</evidence>
<feature type="domain" description="RIO kinase" evidence="13">
    <location>
        <begin position="66"/>
        <end position="288"/>
    </location>
</feature>
<dbReference type="CDD" id="cd05144">
    <property type="entry name" value="RIO2_C"/>
    <property type="match status" value="1"/>
</dbReference>
<dbReference type="PROSITE" id="PS01245">
    <property type="entry name" value="RIO1"/>
    <property type="match status" value="1"/>
</dbReference>
<evidence type="ECO:0000256" key="11">
    <source>
        <dbReference type="ARBA" id="ARBA00047899"/>
    </source>
</evidence>
<dbReference type="Gene3D" id="1.10.510.10">
    <property type="entry name" value="Transferase(Phosphotransferase) domain 1"/>
    <property type="match status" value="1"/>
</dbReference>